<evidence type="ECO:0000313" key="2">
    <source>
        <dbReference type="Proteomes" id="UP000041254"/>
    </source>
</evidence>
<reference evidence="1 2" key="1">
    <citation type="submission" date="2014-11" db="EMBL/GenBank/DDBJ databases">
        <authorList>
            <person name="Zhu J."/>
            <person name="Qi W."/>
            <person name="Song R."/>
        </authorList>
    </citation>
    <scope>NUCLEOTIDE SEQUENCE [LARGE SCALE GENOMIC DNA]</scope>
</reference>
<gene>
    <name evidence="1" type="ORF">Vbra_7141</name>
</gene>
<name>A0A0G4EEQ0_VITBC</name>
<accession>A0A0G4EEQ0</accession>
<protein>
    <submittedName>
        <fullName evidence="1">Uncharacterized protein</fullName>
    </submittedName>
</protein>
<proteinExistence type="predicted"/>
<dbReference type="EMBL" id="CDMY01000209">
    <property type="protein sequence ID" value="CEL94161.1"/>
    <property type="molecule type" value="Genomic_DNA"/>
</dbReference>
<dbReference type="InParanoid" id="A0A0G4EEQ0"/>
<dbReference type="AlphaFoldDB" id="A0A0G4EEQ0"/>
<sequence>MNVLKIEHLLPRSLTEECEPKTIAIAFVEVRPLRADAVVHKSVCVEEEKAGGDGFFSVVRLQLSLDDSIYLLQQQPNRRSAVLIHRQQGRSAAPSQPAMDGRWRLLLSGSKHSDRRTDQVVDSGNLEVLLLHRSAAPTRVFRIISLCHGNTIWEEKVVDAATGELIARLDQKFDAKFKVYYPDGREHCTISRDGCTVSYRSDRKAKKTVVVRCKRGTRLEAMMDNEEPQGPATCVTTTAGRLLGRLHSSRIEATAGSDVVFLVCMWLARLDAIRTGWTKGRVEITTSRGFWQMLSSCQQLGTGYHPMA</sequence>
<dbReference type="Proteomes" id="UP000041254">
    <property type="component" value="Unassembled WGS sequence"/>
</dbReference>
<evidence type="ECO:0000313" key="1">
    <source>
        <dbReference type="EMBL" id="CEL94161.1"/>
    </source>
</evidence>
<keyword evidence="2" id="KW-1185">Reference proteome</keyword>
<organism evidence="1 2">
    <name type="scientific">Vitrella brassicaformis (strain CCMP3155)</name>
    <dbReference type="NCBI Taxonomy" id="1169540"/>
    <lineage>
        <taxon>Eukaryota</taxon>
        <taxon>Sar</taxon>
        <taxon>Alveolata</taxon>
        <taxon>Colpodellida</taxon>
        <taxon>Vitrellaceae</taxon>
        <taxon>Vitrella</taxon>
    </lineage>
</organism>
<dbReference type="VEuPathDB" id="CryptoDB:Vbra_7141"/>